<dbReference type="GO" id="GO:0005634">
    <property type="term" value="C:nucleus"/>
    <property type="evidence" value="ECO:0007669"/>
    <property type="project" value="TreeGrafter"/>
</dbReference>
<reference evidence="4" key="2">
    <citation type="submission" date="2023-06" db="EMBL/GenBank/DDBJ databases">
        <authorList>
            <consortium name="Lawrence Berkeley National Laboratory"/>
            <person name="Haridas S."/>
            <person name="Hensen N."/>
            <person name="Bonometti L."/>
            <person name="Westerberg I."/>
            <person name="Brannstrom I.O."/>
            <person name="Guillou S."/>
            <person name="Cros-Aarteil S."/>
            <person name="Calhoun S."/>
            <person name="Kuo A."/>
            <person name="Mondo S."/>
            <person name="Pangilinan J."/>
            <person name="Riley R."/>
            <person name="Labutti K."/>
            <person name="Andreopoulos B."/>
            <person name="Lipzen A."/>
            <person name="Chen C."/>
            <person name="Yanf M."/>
            <person name="Daum C."/>
            <person name="Ng V."/>
            <person name="Clum A."/>
            <person name="Steindorff A."/>
            <person name="Ohm R."/>
            <person name="Martin F."/>
            <person name="Silar P."/>
            <person name="Natvig D."/>
            <person name="Lalanne C."/>
            <person name="Gautier V."/>
            <person name="Ament-Velasquez S.L."/>
            <person name="Kruys A."/>
            <person name="Hutchinson M.I."/>
            <person name="Powell A.J."/>
            <person name="Barry K."/>
            <person name="Miller A.N."/>
            <person name="Grigoriev I.V."/>
            <person name="Debuchy R."/>
            <person name="Gladieux P."/>
            <person name="Thoren M.H."/>
            <person name="Johannesson H."/>
        </authorList>
    </citation>
    <scope>NUCLEOTIDE SEQUENCE</scope>
    <source>
        <strain evidence="4">SMH4131-1</strain>
    </source>
</reference>
<dbReference type="SUPFAM" id="SSF52833">
    <property type="entry name" value="Thioredoxin-like"/>
    <property type="match status" value="1"/>
</dbReference>
<feature type="domain" description="GST N-terminal" evidence="2">
    <location>
        <begin position="3"/>
        <end position="85"/>
    </location>
</feature>
<proteinExistence type="inferred from homology"/>
<dbReference type="CDD" id="cd03044">
    <property type="entry name" value="GST_N_EF1Bgamma"/>
    <property type="match status" value="1"/>
</dbReference>
<dbReference type="SUPFAM" id="SSF47616">
    <property type="entry name" value="GST C-terminal domain-like"/>
    <property type="match status" value="1"/>
</dbReference>
<feature type="domain" description="GST C-terminal" evidence="3">
    <location>
        <begin position="91"/>
        <end position="220"/>
    </location>
</feature>
<dbReference type="InterPro" id="IPR050802">
    <property type="entry name" value="EF-GSTs"/>
</dbReference>
<dbReference type="InterPro" id="IPR036249">
    <property type="entry name" value="Thioredoxin-like_sf"/>
</dbReference>
<dbReference type="InterPro" id="IPR036282">
    <property type="entry name" value="Glutathione-S-Trfase_C_sf"/>
</dbReference>
<dbReference type="AlphaFoldDB" id="A0AAE0I2H4"/>
<dbReference type="Gene3D" id="3.40.30.10">
    <property type="entry name" value="Glutaredoxin"/>
    <property type="match status" value="1"/>
</dbReference>
<dbReference type="Pfam" id="PF02798">
    <property type="entry name" value="GST_N"/>
    <property type="match status" value="1"/>
</dbReference>
<accession>A0AAE0I2H4</accession>
<comment type="similarity">
    <text evidence="1">Belongs to the GST superfamily.</text>
</comment>
<dbReference type="GO" id="GO:0006414">
    <property type="term" value="P:translational elongation"/>
    <property type="evidence" value="ECO:0007669"/>
    <property type="project" value="TreeGrafter"/>
</dbReference>
<evidence type="ECO:0000313" key="4">
    <source>
        <dbReference type="EMBL" id="KAK3317246.1"/>
    </source>
</evidence>
<comment type="caution">
    <text evidence="4">The sequence shown here is derived from an EMBL/GenBank/DDBJ whole genome shotgun (WGS) entry which is preliminary data.</text>
</comment>
<dbReference type="InterPro" id="IPR010987">
    <property type="entry name" value="Glutathione-S-Trfase_C-like"/>
</dbReference>
<gene>
    <name evidence="4" type="ORF">B0T19DRAFT_287965</name>
</gene>
<organism evidence="4 5">
    <name type="scientific">Cercophora scortea</name>
    <dbReference type="NCBI Taxonomy" id="314031"/>
    <lineage>
        <taxon>Eukaryota</taxon>
        <taxon>Fungi</taxon>
        <taxon>Dikarya</taxon>
        <taxon>Ascomycota</taxon>
        <taxon>Pezizomycotina</taxon>
        <taxon>Sordariomycetes</taxon>
        <taxon>Sordariomycetidae</taxon>
        <taxon>Sordariales</taxon>
        <taxon>Lasiosphaeriaceae</taxon>
        <taxon>Cercophora</taxon>
    </lineage>
</organism>
<evidence type="ECO:0000259" key="2">
    <source>
        <dbReference type="PROSITE" id="PS50404"/>
    </source>
</evidence>
<dbReference type="PROSITE" id="PS50404">
    <property type="entry name" value="GST_NTER"/>
    <property type="match status" value="1"/>
</dbReference>
<dbReference type="InterPro" id="IPR004045">
    <property type="entry name" value="Glutathione_S-Trfase_N"/>
</dbReference>
<dbReference type="GO" id="GO:0005737">
    <property type="term" value="C:cytoplasm"/>
    <property type="evidence" value="ECO:0007669"/>
    <property type="project" value="TreeGrafter"/>
</dbReference>
<dbReference type="Pfam" id="PF13410">
    <property type="entry name" value="GST_C_2"/>
    <property type="match status" value="1"/>
</dbReference>
<dbReference type="FunFam" id="3.40.30.10:FF:000142">
    <property type="entry name" value="Elongation factor 1 gamma"/>
    <property type="match status" value="1"/>
</dbReference>
<dbReference type="InterPro" id="IPR040079">
    <property type="entry name" value="Glutathione_S-Trfase"/>
</dbReference>
<name>A0AAE0I2H4_9PEZI</name>
<reference evidence="4" key="1">
    <citation type="journal article" date="2023" name="Mol. Phylogenet. Evol.">
        <title>Genome-scale phylogeny and comparative genomics of the fungal order Sordariales.</title>
        <authorList>
            <person name="Hensen N."/>
            <person name="Bonometti L."/>
            <person name="Westerberg I."/>
            <person name="Brannstrom I.O."/>
            <person name="Guillou S."/>
            <person name="Cros-Aarteil S."/>
            <person name="Calhoun S."/>
            <person name="Haridas S."/>
            <person name="Kuo A."/>
            <person name="Mondo S."/>
            <person name="Pangilinan J."/>
            <person name="Riley R."/>
            <person name="LaButti K."/>
            <person name="Andreopoulos B."/>
            <person name="Lipzen A."/>
            <person name="Chen C."/>
            <person name="Yan M."/>
            <person name="Daum C."/>
            <person name="Ng V."/>
            <person name="Clum A."/>
            <person name="Steindorff A."/>
            <person name="Ohm R.A."/>
            <person name="Martin F."/>
            <person name="Silar P."/>
            <person name="Natvig D.O."/>
            <person name="Lalanne C."/>
            <person name="Gautier V."/>
            <person name="Ament-Velasquez S.L."/>
            <person name="Kruys A."/>
            <person name="Hutchinson M.I."/>
            <person name="Powell A.J."/>
            <person name="Barry K."/>
            <person name="Miller A.N."/>
            <person name="Grigoriev I.V."/>
            <person name="Debuchy R."/>
            <person name="Gladieux P."/>
            <person name="Hiltunen Thoren M."/>
            <person name="Johannesson H."/>
        </authorList>
    </citation>
    <scope>NUCLEOTIDE SEQUENCE</scope>
    <source>
        <strain evidence="4">SMH4131-1</strain>
    </source>
</reference>
<keyword evidence="5" id="KW-1185">Reference proteome</keyword>
<dbReference type="SFLD" id="SFLDS00019">
    <property type="entry name" value="Glutathione_Transferase_(cytos"/>
    <property type="match status" value="1"/>
</dbReference>
<dbReference type="PANTHER" id="PTHR43986">
    <property type="entry name" value="ELONGATION FACTOR 1-GAMMA"/>
    <property type="match status" value="1"/>
</dbReference>
<evidence type="ECO:0000259" key="3">
    <source>
        <dbReference type="PROSITE" id="PS50405"/>
    </source>
</evidence>
<evidence type="ECO:0000313" key="5">
    <source>
        <dbReference type="Proteomes" id="UP001286456"/>
    </source>
</evidence>
<dbReference type="Gene3D" id="1.20.1050.10">
    <property type="match status" value="1"/>
</dbReference>
<protein>
    <submittedName>
        <fullName evidence="4">Glutathione S-transferase</fullName>
    </submittedName>
</protein>
<dbReference type="PANTHER" id="PTHR43986:SF10">
    <property type="entry name" value="ELONGATION FACTOR EEF-1B GAMMA SUBUNIT, PUTATIVE (AFU_ORTHOLOGUE AFUA_1G17120)-RELATED"/>
    <property type="match status" value="1"/>
</dbReference>
<dbReference type="EMBL" id="JAUEPO010000007">
    <property type="protein sequence ID" value="KAK3317246.1"/>
    <property type="molecule type" value="Genomic_DNA"/>
</dbReference>
<evidence type="ECO:0000256" key="1">
    <source>
        <dbReference type="ARBA" id="ARBA00007409"/>
    </source>
</evidence>
<dbReference type="Proteomes" id="UP001286456">
    <property type="component" value="Unassembled WGS sequence"/>
</dbReference>
<dbReference type="PROSITE" id="PS50405">
    <property type="entry name" value="GST_CTER"/>
    <property type="match status" value="1"/>
</dbReference>
<sequence length="220" mass="24277">MAPFGKIYTYPNNFRVQRAQALASLNGLEIEIAPDFVFGKTTKTPSFLAKFPMGKAPAFESADGFCIAEGHAICRYVADSGPNSAQLLGNDIKSRARIEEWSCFAENELVAHMMQPMYMSVLHIVPFDEGRYNQSIANLERALKRLAVALEDGRKFLVGDHISMADVMVAGPLMVMGKHLMDAEMRALVPSVMEYLKGLLEIPEVGNAFGALELCETRAR</sequence>
<dbReference type="SFLD" id="SFLDG00358">
    <property type="entry name" value="Main_(cytGST)"/>
    <property type="match status" value="1"/>
</dbReference>